<dbReference type="SUPFAM" id="SSF48452">
    <property type="entry name" value="TPR-like"/>
    <property type="match status" value="1"/>
</dbReference>
<dbReference type="Gene3D" id="2.170.270.10">
    <property type="entry name" value="SET domain"/>
    <property type="match status" value="1"/>
</dbReference>
<evidence type="ECO:0000313" key="5">
    <source>
        <dbReference type="Proteomes" id="UP000275385"/>
    </source>
</evidence>
<dbReference type="PROSITE" id="PS50280">
    <property type="entry name" value="SET"/>
    <property type="match status" value="1"/>
</dbReference>
<proteinExistence type="predicted"/>
<dbReference type="AlphaFoldDB" id="A0A420YGU7"/>
<dbReference type="PROSITE" id="PS50293">
    <property type="entry name" value="TPR_REGION"/>
    <property type="match status" value="1"/>
</dbReference>
<dbReference type="InterPro" id="IPR011990">
    <property type="entry name" value="TPR-like_helical_dom_sf"/>
</dbReference>
<dbReference type="EMBL" id="QVQW01000010">
    <property type="protein sequence ID" value="RKU47094.1"/>
    <property type="molecule type" value="Genomic_DNA"/>
</dbReference>
<dbReference type="InterPro" id="IPR019734">
    <property type="entry name" value="TPR_rpt"/>
</dbReference>
<dbReference type="InterPro" id="IPR046341">
    <property type="entry name" value="SET_dom_sf"/>
</dbReference>
<evidence type="ECO:0000313" key="4">
    <source>
        <dbReference type="EMBL" id="RKU47094.1"/>
    </source>
</evidence>
<protein>
    <recommendedName>
        <fullName evidence="3">SET domain-containing protein</fullName>
    </recommendedName>
</protein>
<feature type="repeat" description="TPR" evidence="1">
    <location>
        <begin position="305"/>
        <end position="338"/>
    </location>
</feature>
<dbReference type="Gene3D" id="1.25.40.10">
    <property type="entry name" value="Tetratricopeptide repeat domain"/>
    <property type="match status" value="1"/>
</dbReference>
<name>A0A420YGU7_9PEZI</name>
<dbReference type="STRING" id="177199.A0A420YGU7"/>
<reference evidence="4 5" key="1">
    <citation type="submission" date="2018-08" db="EMBL/GenBank/DDBJ databases">
        <title>Draft genome of the lignicolous fungus Coniochaeta pulveracea.</title>
        <authorList>
            <person name="Borstlap C.J."/>
            <person name="De Witt R.N."/>
            <person name="Botha A."/>
            <person name="Volschenk H."/>
        </authorList>
    </citation>
    <scope>NUCLEOTIDE SEQUENCE [LARGE SCALE GENOMIC DNA]</scope>
    <source>
        <strain evidence="4 5">CAB683</strain>
    </source>
</reference>
<dbReference type="InterPro" id="IPR001214">
    <property type="entry name" value="SET_dom"/>
</dbReference>
<dbReference type="Proteomes" id="UP000275385">
    <property type="component" value="Unassembled WGS sequence"/>
</dbReference>
<keyword evidence="5" id="KW-1185">Reference proteome</keyword>
<dbReference type="Pfam" id="PF00856">
    <property type="entry name" value="SET"/>
    <property type="match status" value="1"/>
</dbReference>
<dbReference type="SMART" id="SM00028">
    <property type="entry name" value="TPR"/>
    <property type="match status" value="2"/>
</dbReference>
<feature type="domain" description="SET" evidence="3">
    <location>
        <begin position="383"/>
        <end position="561"/>
    </location>
</feature>
<comment type="caution">
    <text evidence="4">The sequence shown here is derived from an EMBL/GenBank/DDBJ whole genome shotgun (WGS) entry which is preliminary data.</text>
</comment>
<evidence type="ECO:0000259" key="3">
    <source>
        <dbReference type="PROSITE" id="PS50280"/>
    </source>
</evidence>
<dbReference type="PANTHER" id="PTHR47643:SF2">
    <property type="entry name" value="TPR DOMAIN PROTEIN (AFU_ORTHOLOGUE AFUA_5G12710)"/>
    <property type="match status" value="1"/>
</dbReference>
<dbReference type="InterPro" id="IPR053209">
    <property type="entry name" value="Gramillin-biosynth_MTr"/>
</dbReference>
<sequence length="666" mass="73605">MASQHDGNTIFLSEQEAERIRNTVRNRVKECSARVGHEREPRDSQEAIRQATGASLLADMGGAPDPDITQTNGRGHGGTLPALAVGQPYPPCAISVQDLQPMKLADLRMDTHHRGCKLTVKRASPVVPLTARSWTMVQDPDDAGGDIERLEICLHKSGYGDEDVLESASGFVIKEPYFTLTDQGEATIRIDHPSDLVLCRKDIASGSLAEDMDATTAEKMARSCKDKGNAALAKQDLQLAHAHYTEGLKVAQQKVLLDTNADLARDLSRNRAHVNLLLDRLDEAKTDATASLIGKDDQRSKDLDSKAFFRAGSAAYSLGEYQEAKDFFDERLKLMPDNKEATAFLKRIRRRLHEQETGSHDLKKIRAGLSRARPRVDAATFTRNTRVGESTRRGRGLFATRDIAAGEIVMCEKAFCVVWGHESAALTAMTYDLRDDRIRVSPVGLSKSIVQKLLSNPSQIERVMDLHGDYQGDGKAASSTEDGPVVDTFRVHDIMSRNAFGPGSQFGEEGASNASTGLWIWAAYINHSCIANAKKEYVGDLMVIRATQAIASGEEIFHAYDESSDYEARQKALMTTWGFECNCALCAVEKGDDPAVRKKRQELADEADAFVAREPWTNAKRLTIVKAQRLARSIDDTYDGKRYKSGLPRLATRRIQEWLANATPRR</sequence>
<dbReference type="SMART" id="SM00317">
    <property type="entry name" value="SET"/>
    <property type="match status" value="1"/>
</dbReference>
<accession>A0A420YGU7</accession>
<evidence type="ECO:0000256" key="2">
    <source>
        <dbReference type="SAM" id="MobiDB-lite"/>
    </source>
</evidence>
<evidence type="ECO:0000256" key="1">
    <source>
        <dbReference type="PROSITE-ProRule" id="PRU00339"/>
    </source>
</evidence>
<dbReference type="PROSITE" id="PS50005">
    <property type="entry name" value="TPR"/>
    <property type="match status" value="1"/>
</dbReference>
<gene>
    <name evidence="4" type="ORF">DL546_001752</name>
</gene>
<dbReference type="SUPFAM" id="SSF82199">
    <property type="entry name" value="SET domain"/>
    <property type="match status" value="1"/>
</dbReference>
<dbReference type="PANTHER" id="PTHR47643">
    <property type="entry name" value="TPR DOMAIN PROTEIN (AFU_ORTHOLOGUE AFUA_5G12710)"/>
    <property type="match status" value="1"/>
</dbReference>
<keyword evidence="1" id="KW-0802">TPR repeat</keyword>
<dbReference type="OrthoDB" id="1028014at2759"/>
<feature type="region of interest" description="Disordered" evidence="2">
    <location>
        <begin position="57"/>
        <end position="78"/>
    </location>
</feature>
<organism evidence="4 5">
    <name type="scientific">Coniochaeta pulveracea</name>
    <dbReference type="NCBI Taxonomy" id="177199"/>
    <lineage>
        <taxon>Eukaryota</taxon>
        <taxon>Fungi</taxon>
        <taxon>Dikarya</taxon>
        <taxon>Ascomycota</taxon>
        <taxon>Pezizomycotina</taxon>
        <taxon>Sordariomycetes</taxon>
        <taxon>Sordariomycetidae</taxon>
        <taxon>Coniochaetales</taxon>
        <taxon>Coniochaetaceae</taxon>
        <taxon>Coniochaeta</taxon>
    </lineage>
</organism>